<gene>
    <name evidence="6" type="ORF">CFP56_019747</name>
</gene>
<evidence type="ECO:0000256" key="2">
    <source>
        <dbReference type="ARBA" id="ARBA00022737"/>
    </source>
</evidence>
<dbReference type="Gene3D" id="1.10.10.10">
    <property type="entry name" value="Winged helix-like DNA-binding domain superfamily/Winged helix DNA-binding domain"/>
    <property type="match status" value="1"/>
</dbReference>
<proteinExistence type="predicted"/>
<dbReference type="SUPFAM" id="SSF52540">
    <property type="entry name" value="P-loop containing nucleoside triphosphate hydrolases"/>
    <property type="match status" value="1"/>
</dbReference>
<keyword evidence="4" id="KW-0611">Plant defense</keyword>
<dbReference type="InterPro" id="IPR050905">
    <property type="entry name" value="Plant_NBS-LRR"/>
</dbReference>
<dbReference type="PANTHER" id="PTHR33463:SF187">
    <property type="entry name" value="AND NB-ARC DOMAIN DISEASE RESISTANCE PROTEIN, PUTATIVE-RELATED"/>
    <property type="match status" value="1"/>
</dbReference>
<keyword evidence="2" id="KW-0677">Repeat</keyword>
<organism evidence="6">
    <name type="scientific">Quercus suber</name>
    <name type="common">Cork oak</name>
    <dbReference type="NCBI Taxonomy" id="58331"/>
    <lineage>
        <taxon>Eukaryota</taxon>
        <taxon>Viridiplantae</taxon>
        <taxon>Streptophyta</taxon>
        <taxon>Embryophyta</taxon>
        <taxon>Tracheophyta</taxon>
        <taxon>Spermatophyta</taxon>
        <taxon>Magnoliopsida</taxon>
        <taxon>eudicotyledons</taxon>
        <taxon>Gunneridae</taxon>
        <taxon>Pentapetalae</taxon>
        <taxon>rosids</taxon>
        <taxon>fabids</taxon>
        <taxon>Fagales</taxon>
        <taxon>Fagaceae</taxon>
        <taxon>Quercus</taxon>
    </lineage>
</organism>
<keyword evidence="3" id="KW-0547">Nucleotide-binding</keyword>
<name>A0AAW0M2Q1_QUESU</name>
<sequence>MELLSIKESWDLFLEIVGCDVSNIPKDAMKGVVKECAHLPLAIITVAGSLKNVVDISEWRNTLNELKTPVKGLKHVDVVFQKLRLSCKRLNDKKHQHCLLFCALFPEDYGIYRDNLIMHLIDEGVIKSMSKRQAMLDKGHTMLNKLEKACLLEGGSHDEFIEKEYFVKMHDLIRDMAFQIVGPEFMGKDVEKVSLLSNRESEFPYISPKCPKLSTLLLQGYATIPDSIFVHLHGLKVLHVFGGKIKSLLNLISDLENLTSLRIYPCAFISKAYSIKELGSFGICNERNTSWFEKVDQFEVSQSSCIQSRDATGILPKLSQLQVLKLNCGSNSLTVNGEKILRLKKLDFFKGKFCGLNDFNTYLESLEGGPSHYMYCARKTKPASELGETIKLLPKDV</sequence>
<dbReference type="PANTHER" id="PTHR33463">
    <property type="entry name" value="NB-ARC DOMAIN-CONTAINING PROTEIN-RELATED"/>
    <property type="match status" value="1"/>
</dbReference>
<dbReference type="InterPro" id="IPR027417">
    <property type="entry name" value="P-loop_NTPase"/>
</dbReference>
<dbReference type="GO" id="GO:0006952">
    <property type="term" value="P:defense response"/>
    <property type="evidence" value="ECO:0007669"/>
    <property type="project" value="UniProtKB-KW"/>
</dbReference>
<dbReference type="InterPro" id="IPR042197">
    <property type="entry name" value="Apaf_helical"/>
</dbReference>
<reference evidence="6" key="1">
    <citation type="submission" date="2017-12" db="EMBL/GenBank/DDBJ databases">
        <authorList>
            <person name="Barbosa P."/>
            <person name="Usie A."/>
            <person name="Ramos A.M."/>
        </authorList>
    </citation>
    <scope>NUCLEOTIDE SEQUENCE</scope>
    <source>
        <strain evidence="6">HL8</strain>
        <tissue evidence="6">Leaves</tissue>
    </source>
</reference>
<dbReference type="EMBL" id="PKMF04000030">
    <property type="protein sequence ID" value="KAK7857014.1"/>
    <property type="molecule type" value="Genomic_DNA"/>
</dbReference>
<evidence type="ECO:0000256" key="4">
    <source>
        <dbReference type="ARBA" id="ARBA00022821"/>
    </source>
</evidence>
<dbReference type="InterPro" id="IPR032675">
    <property type="entry name" value="LRR_dom_sf"/>
</dbReference>
<dbReference type="InterPro" id="IPR058922">
    <property type="entry name" value="WHD_DRP"/>
</dbReference>
<dbReference type="InterPro" id="IPR036388">
    <property type="entry name" value="WH-like_DNA-bd_sf"/>
</dbReference>
<keyword evidence="1" id="KW-0433">Leucine-rich repeat</keyword>
<evidence type="ECO:0000256" key="3">
    <source>
        <dbReference type="ARBA" id="ARBA00022741"/>
    </source>
</evidence>
<feature type="domain" description="Disease resistance protein winged helix" evidence="5">
    <location>
        <begin position="104"/>
        <end position="177"/>
    </location>
</feature>
<accession>A0AAW0M2Q1</accession>
<dbReference type="Pfam" id="PF23559">
    <property type="entry name" value="WHD_DRP"/>
    <property type="match status" value="1"/>
</dbReference>
<dbReference type="Gene3D" id="1.10.8.430">
    <property type="entry name" value="Helical domain of apoptotic protease-activating factors"/>
    <property type="match status" value="1"/>
</dbReference>
<dbReference type="SUPFAM" id="SSF52058">
    <property type="entry name" value="L domain-like"/>
    <property type="match status" value="1"/>
</dbReference>
<dbReference type="FunFam" id="1.10.10.10:FF:000322">
    <property type="entry name" value="Probable disease resistance protein At1g63360"/>
    <property type="match status" value="1"/>
</dbReference>
<evidence type="ECO:0000259" key="5">
    <source>
        <dbReference type="Pfam" id="PF23559"/>
    </source>
</evidence>
<comment type="caution">
    <text evidence="6">The sequence shown here is derived from an EMBL/GenBank/DDBJ whole genome shotgun (WGS) entry which is preliminary data.</text>
</comment>
<evidence type="ECO:0000313" key="6">
    <source>
        <dbReference type="EMBL" id="KAK7857014.1"/>
    </source>
</evidence>
<reference evidence="6" key="3">
    <citation type="submission" date="2023-07" db="EMBL/GenBank/DDBJ databases">
        <title>An improved reference 1 genome and first organelle genomes of Quercus suber.</title>
        <authorList>
            <consortium name="Genosuber Consortium"/>
            <person name="Usie A."/>
            <person name="Serra O."/>
            <person name="Barros P."/>
        </authorList>
    </citation>
    <scope>NUCLEOTIDE SEQUENCE</scope>
    <source>
        <strain evidence="6">HL8</strain>
        <tissue evidence="6">Leaves</tissue>
    </source>
</reference>
<dbReference type="Gene3D" id="3.80.10.10">
    <property type="entry name" value="Ribonuclease Inhibitor"/>
    <property type="match status" value="1"/>
</dbReference>
<protein>
    <submittedName>
        <fullName evidence="6">Disease resistance protein</fullName>
    </submittedName>
</protein>
<dbReference type="AlphaFoldDB" id="A0AAW0M2Q1"/>
<reference evidence="6" key="2">
    <citation type="journal article" date="2018" name="Sci. Data">
        <title>The draft genome sequence of cork oak.</title>
        <authorList>
            <person name="Ramos A.M."/>
            <person name="Usie A."/>
            <person name="Barbosa P."/>
            <person name="Barros P.M."/>
            <person name="Capote T."/>
            <person name="Chaves I."/>
            <person name="Simoes F."/>
            <person name="Abreu I."/>
            <person name="Carrasquinho I."/>
            <person name="Faro C."/>
            <person name="Guimaraes J.B."/>
            <person name="Mendonca D."/>
            <person name="Nobrega F."/>
            <person name="Rodrigues L."/>
            <person name="Saibo N.J.M."/>
            <person name="Varela M.C."/>
            <person name="Egas C."/>
            <person name="Matos J."/>
            <person name="Miguel C.M."/>
            <person name="Oliveira M.M."/>
            <person name="Ricardo C.P."/>
            <person name="Goncalves S."/>
        </authorList>
    </citation>
    <scope>NUCLEOTIDE SEQUENCE [LARGE SCALE GENOMIC DNA]</scope>
    <source>
        <strain evidence="6">HL8</strain>
    </source>
</reference>
<dbReference type="GO" id="GO:0043531">
    <property type="term" value="F:ADP binding"/>
    <property type="evidence" value="ECO:0007669"/>
    <property type="project" value="InterPro"/>
</dbReference>
<evidence type="ECO:0000256" key="1">
    <source>
        <dbReference type="ARBA" id="ARBA00022614"/>
    </source>
</evidence>
<dbReference type="GO" id="GO:0005524">
    <property type="term" value="F:ATP binding"/>
    <property type="evidence" value="ECO:0007669"/>
    <property type="project" value="UniProtKB-KW"/>
</dbReference>